<comment type="similarity">
    <text evidence="12">Belongs to the class I-like SAM-binding methyltransferase superfamily. Trm1 family.</text>
</comment>
<keyword evidence="1 12" id="KW-0820">tRNA-binding</keyword>
<evidence type="ECO:0000256" key="10">
    <source>
        <dbReference type="ARBA" id="ARBA00082896"/>
    </source>
</evidence>
<evidence type="ECO:0000256" key="4">
    <source>
        <dbReference type="ARBA" id="ARBA00022691"/>
    </source>
</evidence>
<dbReference type="InterPro" id="IPR042296">
    <property type="entry name" value="tRNA_met_Trm1_C"/>
</dbReference>
<reference evidence="15" key="1">
    <citation type="journal article" date="2009" name="Genome Res.">
        <title>Comparative genomic analyses of the human fungal pathogens Coccidioides and their relatives.</title>
        <authorList>
            <person name="Sharpton T.J."/>
            <person name="Stajich J.E."/>
            <person name="Rounsley S.D."/>
            <person name="Gardner M.J."/>
            <person name="Wortman J.R."/>
            <person name="Jordar V.S."/>
            <person name="Maiti R."/>
            <person name="Kodira C.D."/>
            <person name="Neafsey D.E."/>
            <person name="Zeng Q."/>
            <person name="Hung C.-Y."/>
            <person name="McMahan C."/>
            <person name="Muszewska A."/>
            <person name="Grynberg M."/>
            <person name="Mandel M.A."/>
            <person name="Kellner E.M."/>
            <person name="Barker B.M."/>
            <person name="Galgiani J.N."/>
            <person name="Orbach M.J."/>
            <person name="Kirkland T.N."/>
            <person name="Cole G.T."/>
            <person name="Henn M.R."/>
            <person name="Birren B.W."/>
            <person name="Taylor J.W."/>
        </authorList>
    </citation>
    <scope>NUCLEOTIDE SEQUENCE [LARGE SCALE GENOMIC DNA]</scope>
    <source>
        <strain evidence="15">RS</strain>
    </source>
</reference>
<evidence type="ECO:0000256" key="9">
    <source>
        <dbReference type="ARBA" id="ARBA00077143"/>
    </source>
</evidence>
<dbReference type="FunCoup" id="J3K5K4">
    <property type="interactions" value="1160"/>
</dbReference>
<dbReference type="GO" id="GO:0000049">
    <property type="term" value="F:tRNA binding"/>
    <property type="evidence" value="ECO:0007669"/>
    <property type="project" value="UniProtKB-UniRule"/>
</dbReference>
<dbReference type="VEuPathDB" id="FungiDB:CIMG_08475"/>
<dbReference type="PANTHER" id="PTHR10631">
    <property type="entry name" value="N 2 ,N 2 -DIMETHYLGUANOSINE TRNA METHYLTRANSFERASE"/>
    <property type="match status" value="1"/>
</dbReference>
<feature type="compositionally biased region" description="Low complexity" evidence="13">
    <location>
        <begin position="525"/>
        <end position="537"/>
    </location>
</feature>
<evidence type="ECO:0000256" key="11">
    <source>
        <dbReference type="ARBA" id="ARBA00083299"/>
    </source>
</evidence>
<evidence type="ECO:0000256" key="12">
    <source>
        <dbReference type="PROSITE-ProRule" id="PRU00958"/>
    </source>
</evidence>
<reference evidence="15" key="2">
    <citation type="journal article" date="2010" name="Genome Res.">
        <title>Population genomic sequencing of Coccidioides fungi reveals recent hybridization and transposon control.</title>
        <authorList>
            <person name="Neafsey D.E."/>
            <person name="Barker B.M."/>
            <person name="Sharpton T.J."/>
            <person name="Stajich J.E."/>
            <person name="Park D.J."/>
            <person name="Whiston E."/>
            <person name="Hung C.-Y."/>
            <person name="McMahan C."/>
            <person name="White J."/>
            <person name="Sykes S."/>
            <person name="Heiman D."/>
            <person name="Young S."/>
            <person name="Zeng Q."/>
            <person name="Abouelleil A."/>
            <person name="Aftuck L."/>
            <person name="Bessette D."/>
            <person name="Brown A."/>
            <person name="FitzGerald M."/>
            <person name="Lui A."/>
            <person name="Macdonald J.P."/>
            <person name="Priest M."/>
            <person name="Orbach M.J."/>
            <person name="Galgiani J.N."/>
            <person name="Kirkland T.N."/>
            <person name="Cole G.T."/>
            <person name="Birren B.W."/>
            <person name="Henn M.R."/>
            <person name="Taylor J.W."/>
            <person name="Rounsley S.D."/>
        </authorList>
    </citation>
    <scope>GENOME REANNOTATION</scope>
    <source>
        <strain evidence="15">RS</strain>
    </source>
</reference>
<evidence type="ECO:0000313" key="14">
    <source>
        <dbReference type="EMBL" id="EAS29729.3"/>
    </source>
</evidence>
<dbReference type="STRING" id="246410.J3K5K4"/>
<evidence type="ECO:0000256" key="1">
    <source>
        <dbReference type="ARBA" id="ARBA00022555"/>
    </source>
</evidence>
<sequence length="773" mass="85045">MFRLNSIPQPLVHIIWSPRTLILPNIPTPIYRESIVPLQRFVSGQSTRRMASQGPSIGTLSSIPQVGQIVRHGDKEYETVKEGLAYILVPRQSTSSSEKERKNRPTEDKDRPAVFYNPIQQFNRDLSVLAIRAYGEHAIAMKTEKHEKKLKRRDSHCKGKKRKREALDGDTGTGSKKSCVDERSDIPAPAVSEVAPSVAEQEQPNAPENNETPWTPSFTILDALSATGLRALRYAKEIPFATQVVANDLSALAIASMKNNIKHNRVDDIVRPNNGDACSYMYSILGPQKPHKDGSYFGKFDVVDLDPYGTAAPFMDAAVQAVTDGGMLCVTCTDAGVFAATGYPEKAYALYGGIPIKGVHSHEGGLRLILHALATSAAKYGIAIEPLLSLSIDFYARLFVRVHRSPSEVKFTAGKSMVVYNCDSGCGAWSTQRLSYTRQKEGKNGNPFYVYRLSQAPIVSPNCEHCGFRTHLAGPMWAGPLHNPHFVQRILDLLGGADRETYPTFGRIEGMLTTALEEDLNLGGSSKEPTPEPESSTNDLDSNTAPSLLIPRVDPAQIEPYPFFFITSAISKVLHTQTMPENSLRGALRHLGYKSTRSHAKPGSIRTDAPWSVIWEIMREWVRQKSPVKEGAINEGSPGEGIMRRGREKLGIDGEGAGLRSLKRDILSAVEAGKDLSDLTTKIEAALYRSGVCRLRTEKTGPENGEQGAITNKTGESSLERPDPSTLDIVFDESLGRKAMDAHHKKRLIRYQTNPRPNWGPLARAPVTSAKKD</sequence>
<keyword evidence="5 12" id="KW-0819">tRNA processing</keyword>
<evidence type="ECO:0000256" key="6">
    <source>
        <dbReference type="ARBA" id="ARBA00022884"/>
    </source>
</evidence>
<dbReference type="PANTHER" id="PTHR10631:SF3">
    <property type="entry name" value="TRNA (GUANINE(26)-N(2))-DIMETHYLTRANSFERASE"/>
    <property type="match status" value="1"/>
</dbReference>
<feature type="compositionally biased region" description="Low complexity" evidence="13">
    <location>
        <begin position="187"/>
        <end position="211"/>
    </location>
</feature>
<dbReference type="GO" id="GO:0160104">
    <property type="term" value="F:tRNA (guanine(26)-N2)-dimethyltransferase activity"/>
    <property type="evidence" value="ECO:0007669"/>
    <property type="project" value="UniProtKB-EC"/>
</dbReference>
<evidence type="ECO:0000256" key="13">
    <source>
        <dbReference type="SAM" id="MobiDB-lite"/>
    </source>
</evidence>
<dbReference type="EC" id="2.1.1.216" evidence="7"/>
<dbReference type="SUPFAM" id="SSF53335">
    <property type="entry name" value="S-adenosyl-L-methionine-dependent methyltransferases"/>
    <property type="match status" value="1"/>
</dbReference>
<feature type="region of interest" description="Disordered" evidence="13">
    <location>
        <begin position="521"/>
        <end position="547"/>
    </location>
</feature>
<keyword evidence="3 12" id="KW-0808">Transferase</keyword>
<dbReference type="RefSeq" id="XP_001241312.2">
    <property type="nucleotide sequence ID" value="XM_001241311.2"/>
</dbReference>
<evidence type="ECO:0000313" key="15">
    <source>
        <dbReference type="Proteomes" id="UP000001261"/>
    </source>
</evidence>
<dbReference type="KEGG" id="cim:CIMG_08475"/>
<feature type="region of interest" description="Disordered" evidence="13">
    <location>
        <begin position="749"/>
        <end position="773"/>
    </location>
</feature>
<dbReference type="Gene3D" id="3.30.56.70">
    <property type="entry name" value="N2,N2-dimethylguanosine tRNA methyltransferase, C-terminal domain"/>
    <property type="match status" value="1"/>
</dbReference>
<evidence type="ECO:0000256" key="2">
    <source>
        <dbReference type="ARBA" id="ARBA00022603"/>
    </source>
</evidence>
<feature type="compositionally biased region" description="Basic and acidic residues" evidence="13">
    <location>
        <begin position="97"/>
        <end position="112"/>
    </location>
</feature>
<keyword evidence="2 12" id="KW-0489">Methyltransferase</keyword>
<dbReference type="GO" id="GO:0002940">
    <property type="term" value="P:tRNA N2-guanine methylation"/>
    <property type="evidence" value="ECO:0007669"/>
    <property type="project" value="TreeGrafter"/>
</dbReference>
<dbReference type="Proteomes" id="UP000001261">
    <property type="component" value="Unassembled WGS sequence"/>
</dbReference>
<dbReference type="Pfam" id="PF02005">
    <property type="entry name" value="TRM"/>
    <property type="match status" value="2"/>
</dbReference>
<gene>
    <name evidence="14" type="ORF">CIMG_08475</name>
</gene>
<dbReference type="OrthoDB" id="6349953at2759"/>
<dbReference type="InParanoid" id="J3K5K4"/>
<name>J3K5K4_COCIM</name>
<feature type="region of interest" description="Disordered" evidence="13">
    <location>
        <begin position="144"/>
        <end position="214"/>
    </location>
</feature>
<evidence type="ECO:0000256" key="3">
    <source>
        <dbReference type="ARBA" id="ARBA00022679"/>
    </source>
</evidence>
<keyword evidence="15" id="KW-1185">Reference proteome</keyword>
<proteinExistence type="inferred from homology"/>
<feature type="region of interest" description="Disordered" evidence="13">
    <location>
        <begin position="91"/>
        <end position="112"/>
    </location>
</feature>
<dbReference type="PROSITE" id="PS51626">
    <property type="entry name" value="SAM_MT_TRM1"/>
    <property type="match status" value="1"/>
</dbReference>
<feature type="region of interest" description="Disordered" evidence="13">
    <location>
        <begin position="698"/>
        <end position="725"/>
    </location>
</feature>
<dbReference type="FunFam" id="3.30.56.70:FF:000001">
    <property type="entry name" value="tRNA (guanine(26)-N(2))-dimethyltransferase"/>
    <property type="match status" value="1"/>
</dbReference>
<dbReference type="GeneID" id="4560077"/>
<evidence type="ECO:0000256" key="7">
    <source>
        <dbReference type="ARBA" id="ARBA00039099"/>
    </source>
</evidence>
<dbReference type="GO" id="GO:0005634">
    <property type="term" value="C:nucleus"/>
    <property type="evidence" value="ECO:0007669"/>
    <property type="project" value="TreeGrafter"/>
</dbReference>
<keyword evidence="4 12" id="KW-0949">S-adenosyl-L-methionine</keyword>
<dbReference type="Gene3D" id="3.40.50.150">
    <property type="entry name" value="Vaccinia Virus protein VP39"/>
    <property type="match status" value="1"/>
</dbReference>
<accession>J3K5K4</accession>
<dbReference type="NCBIfam" id="TIGR00308">
    <property type="entry name" value="TRM1"/>
    <property type="match status" value="1"/>
</dbReference>
<dbReference type="EMBL" id="GG704913">
    <property type="protein sequence ID" value="EAS29729.3"/>
    <property type="molecule type" value="Genomic_DNA"/>
</dbReference>
<dbReference type="InterPro" id="IPR029063">
    <property type="entry name" value="SAM-dependent_MTases_sf"/>
</dbReference>
<evidence type="ECO:0000256" key="5">
    <source>
        <dbReference type="ARBA" id="ARBA00022694"/>
    </source>
</evidence>
<evidence type="ECO:0000256" key="8">
    <source>
        <dbReference type="ARBA" id="ARBA00051897"/>
    </source>
</evidence>
<dbReference type="OMA" id="MKCCHEM"/>
<comment type="catalytic activity">
    <reaction evidence="8">
        <text>guanosine(26) in tRNA + 2 S-adenosyl-L-methionine = N(2)-dimethylguanosine(26) in tRNA + 2 S-adenosyl-L-homocysteine + 2 H(+)</text>
        <dbReference type="Rhea" id="RHEA:43140"/>
        <dbReference type="Rhea" id="RHEA-COMP:10359"/>
        <dbReference type="Rhea" id="RHEA-COMP:10360"/>
        <dbReference type="ChEBI" id="CHEBI:15378"/>
        <dbReference type="ChEBI" id="CHEBI:57856"/>
        <dbReference type="ChEBI" id="CHEBI:59789"/>
        <dbReference type="ChEBI" id="CHEBI:74269"/>
        <dbReference type="ChEBI" id="CHEBI:74513"/>
        <dbReference type="EC" id="2.1.1.216"/>
    </reaction>
</comment>
<dbReference type="AlphaFoldDB" id="J3K5K4"/>
<dbReference type="InterPro" id="IPR002905">
    <property type="entry name" value="Trm1"/>
</dbReference>
<protein>
    <recommendedName>
        <fullName evidence="7">tRNA (guanine(26)-N(2))-dimethyltransferase</fullName>
        <ecNumber evidence="7">2.1.1.216</ecNumber>
    </recommendedName>
    <alternativeName>
        <fullName evidence="10">tRNA 2,2-dimethylguanosine-26 methyltransferase</fullName>
    </alternativeName>
    <alternativeName>
        <fullName evidence="9">tRNA(guanine-26,N(2)-N(2)) methyltransferase</fullName>
    </alternativeName>
    <alternativeName>
        <fullName evidence="11">tRNA(m(2,2)G26)dimethyltransferase</fullName>
    </alternativeName>
</protein>
<organism evidence="14 15">
    <name type="scientific">Coccidioides immitis (strain RS)</name>
    <name type="common">Valley fever fungus</name>
    <dbReference type="NCBI Taxonomy" id="246410"/>
    <lineage>
        <taxon>Eukaryota</taxon>
        <taxon>Fungi</taxon>
        <taxon>Dikarya</taxon>
        <taxon>Ascomycota</taxon>
        <taxon>Pezizomycotina</taxon>
        <taxon>Eurotiomycetes</taxon>
        <taxon>Eurotiomycetidae</taxon>
        <taxon>Onygenales</taxon>
        <taxon>Onygenaceae</taxon>
        <taxon>Coccidioides</taxon>
    </lineage>
</organism>
<keyword evidence="6 12" id="KW-0694">RNA-binding</keyword>
<feature type="compositionally biased region" description="Basic residues" evidence="13">
    <location>
        <begin position="148"/>
        <end position="164"/>
    </location>
</feature>